<dbReference type="CDD" id="cd00090">
    <property type="entry name" value="HTH_ARSR"/>
    <property type="match status" value="1"/>
</dbReference>
<accession>A0ABT8GT82</accession>
<organism evidence="5 6">
    <name type="scientific">Ureibacillus aquaedulcis</name>
    <dbReference type="NCBI Taxonomy" id="3058421"/>
    <lineage>
        <taxon>Bacteria</taxon>
        <taxon>Bacillati</taxon>
        <taxon>Bacillota</taxon>
        <taxon>Bacilli</taxon>
        <taxon>Bacillales</taxon>
        <taxon>Caryophanaceae</taxon>
        <taxon>Ureibacillus</taxon>
    </lineage>
</organism>
<dbReference type="SMART" id="SM00347">
    <property type="entry name" value="HTH_MARR"/>
    <property type="match status" value="1"/>
</dbReference>
<comment type="caution">
    <text evidence="5">The sequence shown here is derived from an EMBL/GenBank/DDBJ whole genome shotgun (WGS) entry which is preliminary data.</text>
</comment>
<evidence type="ECO:0000256" key="1">
    <source>
        <dbReference type="ARBA" id="ARBA00023015"/>
    </source>
</evidence>
<sequence>MNNLEPTLFDSYRDLYRPYVNAVNNRLAKHQLYTSQWVVLRLISIKESCTLAELAKETRVEKPSVTRIIQKLMELGYVEIKQGEDKREKYVQLTERGAEVYASLQLELSSFFNELTVGIDSEDLETTRVVLNQILQKLLS</sequence>
<gene>
    <name evidence="5" type="ORF">QYB95_13830</name>
</gene>
<dbReference type="SUPFAM" id="SSF46785">
    <property type="entry name" value="Winged helix' DNA-binding domain"/>
    <property type="match status" value="1"/>
</dbReference>
<dbReference type="InterPro" id="IPR011991">
    <property type="entry name" value="ArsR-like_HTH"/>
</dbReference>
<dbReference type="PANTHER" id="PTHR42756:SF1">
    <property type="entry name" value="TRANSCRIPTIONAL REPRESSOR OF EMRAB OPERON"/>
    <property type="match status" value="1"/>
</dbReference>
<evidence type="ECO:0000313" key="6">
    <source>
        <dbReference type="Proteomes" id="UP001172743"/>
    </source>
</evidence>
<name>A0ABT8GT82_9BACL</name>
<dbReference type="PROSITE" id="PS50995">
    <property type="entry name" value="HTH_MARR_2"/>
    <property type="match status" value="1"/>
</dbReference>
<dbReference type="Gene3D" id="1.10.10.10">
    <property type="entry name" value="Winged helix-like DNA-binding domain superfamily/Winged helix DNA-binding domain"/>
    <property type="match status" value="1"/>
</dbReference>
<evidence type="ECO:0000259" key="4">
    <source>
        <dbReference type="PROSITE" id="PS50995"/>
    </source>
</evidence>
<keyword evidence="6" id="KW-1185">Reference proteome</keyword>
<dbReference type="InterPro" id="IPR036390">
    <property type="entry name" value="WH_DNA-bd_sf"/>
</dbReference>
<feature type="domain" description="HTH marR-type" evidence="4">
    <location>
        <begin position="1"/>
        <end position="136"/>
    </location>
</feature>
<dbReference type="Proteomes" id="UP001172743">
    <property type="component" value="Unassembled WGS sequence"/>
</dbReference>
<dbReference type="Pfam" id="PF12802">
    <property type="entry name" value="MarR_2"/>
    <property type="match status" value="1"/>
</dbReference>
<proteinExistence type="predicted"/>
<dbReference type="EMBL" id="JAUHTQ010000011">
    <property type="protein sequence ID" value="MDN4494628.1"/>
    <property type="molecule type" value="Genomic_DNA"/>
</dbReference>
<evidence type="ECO:0000256" key="3">
    <source>
        <dbReference type="ARBA" id="ARBA00023163"/>
    </source>
</evidence>
<keyword evidence="2" id="KW-0238">DNA-binding</keyword>
<reference evidence="5" key="1">
    <citation type="submission" date="2023-07" db="EMBL/GenBank/DDBJ databases">
        <title>Ureibacillus sp. isolated from freshwater well.</title>
        <authorList>
            <person name="Kirdat K."/>
            <person name="Bhatt A."/>
            <person name="Teware R."/>
            <person name="Bhavsar Y."/>
            <person name="Yadav A."/>
        </authorList>
    </citation>
    <scope>NUCLEOTIDE SEQUENCE</scope>
    <source>
        <strain evidence="5">BA0131</strain>
    </source>
</reference>
<protein>
    <submittedName>
        <fullName evidence="5">MarR family transcriptional regulator</fullName>
    </submittedName>
</protein>
<keyword evidence="3" id="KW-0804">Transcription</keyword>
<dbReference type="InterPro" id="IPR036388">
    <property type="entry name" value="WH-like_DNA-bd_sf"/>
</dbReference>
<evidence type="ECO:0000313" key="5">
    <source>
        <dbReference type="EMBL" id="MDN4494628.1"/>
    </source>
</evidence>
<dbReference type="PANTHER" id="PTHR42756">
    <property type="entry name" value="TRANSCRIPTIONAL REGULATOR, MARR"/>
    <property type="match status" value="1"/>
</dbReference>
<keyword evidence="1" id="KW-0805">Transcription regulation</keyword>
<dbReference type="PRINTS" id="PR00598">
    <property type="entry name" value="HTHMARR"/>
</dbReference>
<dbReference type="InterPro" id="IPR000835">
    <property type="entry name" value="HTH_MarR-typ"/>
</dbReference>
<dbReference type="RefSeq" id="WP_301138930.1">
    <property type="nucleotide sequence ID" value="NZ_JAUHTQ010000011.1"/>
</dbReference>
<evidence type="ECO:0000256" key="2">
    <source>
        <dbReference type="ARBA" id="ARBA00023125"/>
    </source>
</evidence>